<keyword evidence="1" id="KW-0472">Membrane</keyword>
<dbReference type="Proteomes" id="UP000298805">
    <property type="component" value="Chromosome"/>
</dbReference>
<name>A0AAJ4RD35_9BACT</name>
<keyword evidence="1" id="KW-1133">Transmembrane helix</keyword>
<reference evidence="5" key="1">
    <citation type="submission" date="2018-03" db="EMBL/GenBank/DDBJ databases">
        <title>A comparative analysis of the Nautiliaceae.</title>
        <authorList>
            <person name="Grosche A."/>
            <person name="Smedile F."/>
            <person name="Vetriani C."/>
        </authorList>
    </citation>
    <scope>NUCLEOTIDE SEQUENCE [LARGE SCALE GENOMIC DNA]</scope>
    <source>
        <strain evidence="5">TB6</strain>
    </source>
</reference>
<reference evidence="2" key="3">
    <citation type="submission" date="2019-06" db="EMBL/GenBank/DDBJ databases">
        <title>A comparative analysis of the Nautiliaceae.</title>
        <authorList>
            <person name="Grosche A."/>
            <person name="Smedile F."/>
            <person name="Vetriani C."/>
        </authorList>
    </citation>
    <scope>NUCLEOTIDE SEQUENCE</scope>
    <source>
        <strain evidence="2">TB6</strain>
    </source>
</reference>
<keyword evidence="1" id="KW-0812">Transmembrane</keyword>
<evidence type="ECO:0000313" key="3">
    <source>
        <dbReference type="EMBL" id="ROR40562.1"/>
    </source>
</evidence>
<protein>
    <submittedName>
        <fullName evidence="3">Uncharacterized protein</fullName>
    </submittedName>
</protein>
<sequence>MNVPIKDIKPNVEIIDYNFYIFLFVVFIVVLVSIFLGYKLYKKFKTPNPKKLLIKKLKELDYSNPKKVAYNFAPIAKNLINENNKELFELIENELQKYKYKPNVPPIDEKIKEMIKEFIRLCDES</sequence>
<feature type="transmembrane region" description="Helical" evidence="1">
    <location>
        <begin position="20"/>
        <end position="41"/>
    </location>
</feature>
<dbReference type="EMBL" id="CP027432">
    <property type="protein sequence ID" value="QCI28705.1"/>
    <property type="molecule type" value="Genomic_DNA"/>
</dbReference>
<dbReference type="Proteomes" id="UP000272781">
    <property type="component" value="Unassembled WGS sequence"/>
</dbReference>
<dbReference type="RefSeq" id="WP_123351481.1">
    <property type="nucleotide sequence ID" value="NZ_CP027432.2"/>
</dbReference>
<proteinExistence type="predicted"/>
<dbReference type="AlphaFoldDB" id="A0AAJ4RD35"/>
<gene>
    <name evidence="2" type="ORF">C6V80_06930</name>
    <name evidence="3" type="ORF">EDC58_0037</name>
</gene>
<keyword evidence="5" id="KW-1185">Reference proteome</keyword>
<evidence type="ECO:0000313" key="2">
    <source>
        <dbReference type="EMBL" id="QCI28705.1"/>
    </source>
</evidence>
<evidence type="ECO:0000313" key="5">
    <source>
        <dbReference type="Proteomes" id="UP000298805"/>
    </source>
</evidence>
<evidence type="ECO:0000256" key="1">
    <source>
        <dbReference type="SAM" id="Phobius"/>
    </source>
</evidence>
<organism evidence="3 4">
    <name type="scientific">Caminibacter pacificus</name>
    <dbReference type="NCBI Taxonomy" id="1424653"/>
    <lineage>
        <taxon>Bacteria</taxon>
        <taxon>Pseudomonadati</taxon>
        <taxon>Campylobacterota</taxon>
        <taxon>Epsilonproteobacteria</taxon>
        <taxon>Nautiliales</taxon>
        <taxon>Nautiliaceae</taxon>
        <taxon>Caminibacter</taxon>
    </lineage>
</organism>
<accession>A0AAJ4RD35</accession>
<dbReference type="EMBL" id="RJVK01000001">
    <property type="protein sequence ID" value="ROR40562.1"/>
    <property type="molecule type" value="Genomic_DNA"/>
</dbReference>
<reference evidence="3 4" key="2">
    <citation type="submission" date="2018-11" db="EMBL/GenBank/DDBJ databases">
        <title>Genomic Encyclopedia of Type Strains, Phase IV (KMG-IV): sequencing the most valuable type-strain genomes for metagenomic binning, comparative biology and taxonomic classification.</title>
        <authorList>
            <person name="Goeker M."/>
        </authorList>
    </citation>
    <scope>NUCLEOTIDE SEQUENCE [LARGE SCALE GENOMIC DNA]</scope>
    <source>
        <strain evidence="3 4">DSM 27783</strain>
    </source>
</reference>
<evidence type="ECO:0000313" key="4">
    <source>
        <dbReference type="Proteomes" id="UP000272781"/>
    </source>
</evidence>